<feature type="chain" id="PRO_5035304904" evidence="3">
    <location>
        <begin position="37"/>
        <end position="653"/>
    </location>
</feature>
<reference evidence="4" key="1">
    <citation type="submission" date="2020-07" db="EMBL/GenBank/DDBJ databases">
        <title>The High-quality genome of the commercially important snow crab, Chionoecetes opilio.</title>
        <authorList>
            <person name="Jeong J.-H."/>
            <person name="Ryu S."/>
        </authorList>
    </citation>
    <scope>NUCLEOTIDE SEQUENCE</scope>
    <source>
        <strain evidence="4">MADBK_172401_WGS</strain>
        <tissue evidence="4">Digestive gland</tissue>
    </source>
</reference>
<feature type="region of interest" description="Disordered" evidence="1">
    <location>
        <begin position="414"/>
        <end position="493"/>
    </location>
</feature>
<feature type="transmembrane region" description="Helical" evidence="2">
    <location>
        <begin position="607"/>
        <end position="631"/>
    </location>
</feature>
<dbReference type="AlphaFoldDB" id="A0A8J5CT13"/>
<keyword evidence="5" id="KW-1185">Reference proteome</keyword>
<keyword evidence="2" id="KW-1133">Transmembrane helix</keyword>
<dbReference type="OrthoDB" id="6372004at2759"/>
<organism evidence="4 5">
    <name type="scientific">Chionoecetes opilio</name>
    <name type="common">Atlantic snow crab</name>
    <name type="synonym">Cancer opilio</name>
    <dbReference type="NCBI Taxonomy" id="41210"/>
    <lineage>
        <taxon>Eukaryota</taxon>
        <taxon>Metazoa</taxon>
        <taxon>Ecdysozoa</taxon>
        <taxon>Arthropoda</taxon>
        <taxon>Crustacea</taxon>
        <taxon>Multicrustacea</taxon>
        <taxon>Malacostraca</taxon>
        <taxon>Eumalacostraca</taxon>
        <taxon>Eucarida</taxon>
        <taxon>Decapoda</taxon>
        <taxon>Pleocyemata</taxon>
        <taxon>Brachyura</taxon>
        <taxon>Eubrachyura</taxon>
        <taxon>Majoidea</taxon>
        <taxon>Majidae</taxon>
        <taxon>Chionoecetes</taxon>
    </lineage>
</organism>
<comment type="caution">
    <text evidence="4">The sequence shown here is derived from an EMBL/GenBank/DDBJ whole genome shotgun (WGS) entry which is preliminary data.</text>
</comment>
<evidence type="ECO:0000313" key="4">
    <source>
        <dbReference type="EMBL" id="KAG0719670.1"/>
    </source>
</evidence>
<sequence>MAVRDGARHGKSGARVARGCFLLVVFLLPLLNEAHGFSARRPALVWRNFGAKWRGKRSTFMHPTVTSFSPPNKNPTRRRQPSQHPGTGSSSTSFLPPGVVSRAPATRAQVPSPGGPAITPPPHTPRTHTWVQGGASRPPQPTVIGFGPDRGTPMRPAKWSRPQGSLTHSDGGGGWAGRNTPAVYGHWEPPQHIPDPPDAASPFGRDDTFGHTLSEDLSHRHHESSGRRQTEADRSPISGRVREGGSGGSRTVFNGGSRQPHIWHIQEESENAREANDENERRLLDINATSEYQPDDYNFYHEYDQIKPTWRVPEQTPPPVHNLSILTSQHVMEIHNLTSQADLHALLEQIGVTFEELQDFLNTGAQKKDILKYLAPPNPSTTIATSTSLPVLPHPPSVFDVSIVEEGYQHDVTRQVSLPAIDTKTGGNDTEESKEQARKNRKKGRRPGGKRRKNRRRKGKKGQREGGSDLGNATQTPAPDPWVPGSPTTAGTKGILLTTTQPLMPDAMNTSTSPVRNSDVSIVSVTLVEAPSDPKPNTPLHTTFTEKPPPKGQDTHTTPTLWEERKPLKIPRPKKPSETEQTVNEVEKVNFVREKQRDDYVFPLRGLLIISGLMGALAVFTLVVLISYAVIKCSKKPVVNNYQVSEQQKPAGT</sequence>
<feature type="compositionally biased region" description="Polar residues" evidence="1">
    <location>
        <begin position="82"/>
        <end position="94"/>
    </location>
</feature>
<feature type="region of interest" description="Disordered" evidence="1">
    <location>
        <begin position="530"/>
        <end position="558"/>
    </location>
</feature>
<evidence type="ECO:0000256" key="3">
    <source>
        <dbReference type="SAM" id="SignalP"/>
    </source>
</evidence>
<feature type="region of interest" description="Disordered" evidence="1">
    <location>
        <begin position="60"/>
        <end position="259"/>
    </location>
</feature>
<feature type="compositionally biased region" description="Basic and acidic residues" evidence="1">
    <location>
        <begin position="204"/>
        <end position="234"/>
    </location>
</feature>
<evidence type="ECO:0000256" key="2">
    <source>
        <dbReference type="SAM" id="Phobius"/>
    </source>
</evidence>
<name>A0A8J5CT13_CHIOP</name>
<feature type="signal peptide" evidence="3">
    <location>
        <begin position="1"/>
        <end position="36"/>
    </location>
</feature>
<evidence type="ECO:0000256" key="1">
    <source>
        <dbReference type="SAM" id="MobiDB-lite"/>
    </source>
</evidence>
<dbReference type="Proteomes" id="UP000770661">
    <property type="component" value="Unassembled WGS sequence"/>
</dbReference>
<evidence type="ECO:0000313" key="5">
    <source>
        <dbReference type="Proteomes" id="UP000770661"/>
    </source>
</evidence>
<keyword evidence="2" id="KW-0472">Membrane</keyword>
<dbReference type="EMBL" id="JACEEZ010014154">
    <property type="protein sequence ID" value="KAG0719670.1"/>
    <property type="molecule type" value="Genomic_DNA"/>
</dbReference>
<feature type="compositionally biased region" description="Basic residues" evidence="1">
    <location>
        <begin position="439"/>
        <end position="461"/>
    </location>
</feature>
<protein>
    <submittedName>
        <fullName evidence="4">Uncharacterized protein</fullName>
    </submittedName>
</protein>
<keyword evidence="3" id="KW-0732">Signal</keyword>
<proteinExistence type="predicted"/>
<keyword evidence="2" id="KW-0812">Transmembrane</keyword>
<accession>A0A8J5CT13</accession>
<gene>
    <name evidence="4" type="ORF">GWK47_050026</name>
</gene>